<keyword evidence="3" id="KW-1185">Reference proteome</keyword>
<evidence type="ECO:0000313" key="2">
    <source>
        <dbReference type="EMBL" id="MBB3930393.1"/>
    </source>
</evidence>
<protein>
    <submittedName>
        <fullName evidence="2">Pimeloyl-ACP methyl ester carboxylesterase</fullName>
    </submittedName>
</protein>
<dbReference type="EMBL" id="JACIDS010000002">
    <property type="protein sequence ID" value="MBB3930393.1"/>
    <property type="molecule type" value="Genomic_DNA"/>
</dbReference>
<reference evidence="2 3" key="1">
    <citation type="submission" date="2020-08" db="EMBL/GenBank/DDBJ databases">
        <title>Genomic Encyclopedia of Type Strains, Phase IV (KMG-IV): sequencing the most valuable type-strain genomes for metagenomic binning, comparative biology and taxonomic classification.</title>
        <authorList>
            <person name="Goeker M."/>
        </authorList>
    </citation>
    <scope>NUCLEOTIDE SEQUENCE [LARGE SCALE GENOMIC DNA]</scope>
    <source>
        <strain evidence="2 3">DSM 25966</strain>
    </source>
</reference>
<dbReference type="InterPro" id="IPR050471">
    <property type="entry name" value="AB_hydrolase"/>
</dbReference>
<dbReference type="Gene3D" id="3.40.50.1820">
    <property type="entry name" value="alpha/beta hydrolase"/>
    <property type="match status" value="1"/>
</dbReference>
<organism evidence="2 3">
    <name type="scientific">Kaistia hirudinis</name>
    <dbReference type="NCBI Taxonomy" id="1293440"/>
    <lineage>
        <taxon>Bacteria</taxon>
        <taxon>Pseudomonadati</taxon>
        <taxon>Pseudomonadota</taxon>
        <taxon>Alphaproteobacteria</taxon>
        <taxon>Hyphomicrobiales</taxon>
        <taxon>Kaistiaceae</taxon>
        <taxon>Kaistia</taxon>
    </lineage>
</organism>
<dbReference type="InterPro" id="IPR029058">
    <property type="entry name" value="AB_hydrolase_fold"/>
</dbReference>
<dbReference type="InterPro" id="IPR000073">
    <property type="entry name" value="AB_hydrolase_1"/>
</dbReference>
<dbReference type="Pfam" id="PF00561">
    <property type="entry name" value="Abhydrolase_1"/>
    <property type="match status" value="1"/>
</dbReference>
<dbReference type="SUPFAM" id="SSF53474">
    <property type="entry name" value="alpha/beta-Hydrolases"/>
    <property type="match status" value="1"/>
</dbReference>
<sequence>MSWSRLARDDAQLRVFDGGSGFPVVFQHGLGGDEAQVRGNFPDEPAVRRLTVECRAQGESTAGSTRPFSIAMFADDVLAAADAHGARRFVAGGISMGAAIALRLAIYHPERVAALILARPAWVDTPAPANMRPYAEVAALLARMSPSEAKVAFEASATGRLLAREAPDNLVSLLGFFDRPDPALTATLLGDIAADGPGVTGGDLAAIRVPTLVIGHGVDFAHPLAHAEALAARIPGARLAVIPPKATDKAGHVAAFRSAVATFLDQILPSLESSS</sequence>
<proteinExistence type="predicted"/>
<dbReference type="PANTHER" id="PTHR43433">
    <property type="entry name" value="HYDROLASE, ALPHA/BETA FOLD FAMILY PROTEIN"/>
    <property type="match status" value="1"/>
</dbReference>
<dbReference type="Proteomes" id="UP000553963">
    <property type="component" value="Unassembled WGS sequence"/>
</dbReference>
<feature type="domain" description="AB hydrolase-1" evidence="1">
    <location>
        <begin position="23"/>
        <end position="243"/>
    </location>
</feature>
<dbReference type="AlphaFoldDB" id="A0A840AMA1"/>
<name>A0A840AMA1_9HYPH</name>
<comment type="caution">
    <text evidence="2">The sequence shown here is derived from an EMBL/GenBank/DDBJ whole genome shotgun (WGS) entry which is preliminary data.</text>
</comment>
<accession>A0A840AMA1</accession>
<gene>
    <name evidence="2" type="ORF">GGR25_001432</name>
</gene>
<dbReference type="PANTHER" id="PTHR43433:SF5">
    <property type="entry name" value="AB HYDROLASE-1 DOMAIN-CONTAINING PROTEIN"/>
    <property type="match status" value="1"/>
</dbReference>
<dbReference type="RefSeq" id="WP_183398056.1">
    <property type="nucleotide sequence ID" value="NZ_JACIDS010000002.1"/>
</dbReference>
<evidence type="ECO:0000313" key="3">
    <source>
        <dbReference type="Proteomes" id="UP000553963"/>
    </source>
</evidence>
<evidence type="ECO:0000259" key="1">
    <source>
        <dbReference type="Pfam" id="PF00561"/>
    </source>
</evidence>